<dbReference type="InterPro" id="IPR026960">
    <property type="entry name" value="RVT-Znf"/>
</dbReference>
<feature type="domain" description="Reverse transcriptase zinc-binding" evidence="2">
    <location>
        <begin position="9"/>
        <end position="74"/>
    </location>
</feature>
<dbReference type="GO" id="GO:0004523">
    <property type="term" value="F:RNA-DNA hybrid ribonuclease activity"/>
    <property type="evidence" value="ECO:0007669"/>
    <property type="project" value="InterPro"/>
</dbReference>
<dbReference type="PANTHER" id="PTHR47074:SF49">
    <property type="entry name" value="POLYNUCLEOTIDYL TRANSFERASE, RIBONUCLEASE H-LIKE SUPERFAMILY PROTEIN"/>
    <property type="match status" value="1"/>
</dbReference>
<name>A0A6J0LLG1_RAPSA</name>
<feature type="domain" description="RNase H type-1" evidence="1">
    <location>
        <begin position="192"/>
        <end position="307"/>
    </location>
</feature>
<dbReference type="AlphaFoldDB" id="A0A6J0LLG1"/>
<dbReference type="GeneID" id="108831846"/>
<dbReference type="RefSeq" id="XP_018460857.2">
    <property type="nucleotide sequence ID" value="XM_018605355.2"/>
</dbReference>
<evidence type="ECO:0000313" key="3">
    <source>
        <dbReference type="Proteomes" id="UP000504610"/>
    </source>
</evidence>
<protein>
    <submittedName>
        <fullName evidence="4">Uncharacterized protein LOC108831846</fullName>
    </submittedName>
</protein>
<organism evidence="3 4">
    <name type="scientific">Raphanus sativus</name>
    <name type="common">Radish</name>
    <name type="synonym">Raphanus raphanistrum var. sativus</name>
    <dbReference type="NCBI Taxonomy" id="3726"/>
    <lineage>
        <taxon>Eukaryota</taxon>
        <taxon>Viridiplantae</taxon>
        <taxon>Streptophyta</taxon>
        <taxon>Embryophyta</taxon>
        <taxon>Tracheophyta</taxon>
        <taxon>Spermatophyta</taxon>
        <taxon>Magnoliopsida</taxon>
        <taxon>eudicotyledons</taxon>
        <taxon>Gunneridae</taxon>
        <taxon>Pentapetalae</taxon>
        <taxon>rosids</taxon>
        <taxon>malvids</taxon>
        <taxon>Brassicales</taxon>
        <taxon>Brassicaceae</taxon>
        <taxon>Brassiceae</taxon>
        <taxon>Raphanus</taxon>
    </lineage>
</organism>
<dbReference type="OrthoDB" id="1749408at2759"/>
<dbReference type="Proteomes" id="UP000504610">
    <property type="component" value="Chromosome 5"/>
</dbReference>
<keyword evidence="3" id="KW-1185">Reference proteome</keyword>
<accession>A0A6J0LLG1</accession>
<dbReference type="InterPro" id="IPR052929">
    <property type="entry name" value="RNase_H-like_EbsB-rel"/>
</dbReference>
<proteinExistence type="predicted"/>
<dbReference type="KEGG" id="rsz:108831846"/>
<evidence type="ECO:0000313" key="4">
    <source>
        <dbReference type="RefSeq" id="XP_018460857.2"/>
    </source>
</evidence>
<dbReference type="Pfam" id="PF13456">
    <property type="entry name" value="RVT_3"/>
    <property type="match status" value="1"/>
</dbReference>
<reference evidence="3" key="1">
    <citation type="journal article" date="2019" name="Database">
        <title>The radish genome database (RadishGD): an integrated information resource for radish genomics.</title>
        <authorList>
            <person name="Yu H.J."/>
            <person name="Baek S."/>
            <person name="Lee Y.J."/>
            <person name="Cho A."/>
            <person name="Mun J.H."/>
        </authorList>
    </citation>
    <scope>NUCLEOTIDE SEQUENCE [LARGE SCALE GENOMIC DNA]</scope>
    <source>
        <strain evidence="3">cv. WK10039</strain>
    </source>
</reference>
<dbReference type="Pfam" id="PF13966">
    <property type="entry name" value="zf-RVT"/>
    <property type="match status" value="1"/>
</dbReference>
<dbReference type="InterPro" id="IPR002156">
    <property type="entry name" value="RNaseH_domain"/>
</dbReference>
<dbReference type="PANTHER" id="PTHR47074">
    <property type="entry name" value="BNAC02G40300D PROTEIN"/>
    <property type="match status" value="1"/>
</dbReference>
<evidence type="ECO:0000259" key="1">
    <source>
        <dbReference type="Pfam" id="PF13456"/>
    </source>
</evidence>
<evidence type="ECO:0000259" key="2">
    <source>
        <dbReference type="Pfam" id="PF13966"/>
    </source>
</evidence>
<gene>
    <name evidence="4" type="primary">LOC108831846</name>
</gene>
<sequence length="334" mass="38266">MLPSINGIKDFIWSLQTAPKIKIFLWKAVSGALPVADNLISRGMAVDSRCQVCGLEGESINHALFTCTLARQYWAISNFPRPHSGFSTSSIYSNIFYVLKAREIPSIPSSISRAGPWIIWNIWKNRNSHFFDNSTSSAPTFHANLYEEVNHWFLIKALEKSEKAIDLERKKKLIFGWKPLPPLSFKCDIGYAWSRQKKESGASWVLRNDSGQVLLHGRRSFSGITSRLDASLQSWLWTTESLKTLHYDSIIFVSDNRDIVAAVSDPSAWPSLKFYSQMIRLNLHDFLDWKVQFMNRRDIKGASLIADSVIKEYRFQSYIASGPPLWLRHIFRTA</sequence>
<dbReference type="GO" id="GO:0003676">
    <property type="term" value="F:nucleic acid binding"/>
    <property type="evidence" value="ECO:0007669"/>
    <property type="project" value="InterPro"/>
</dbReference>
<reference evidence="4" key="2">
    <citation type="submission" date="2025-08" db="UniProtKB">
        <authorList>
            <consortium name="RefSeq"/>
        </authorList>
    </citation>
    <scope>IDENTIFICATION</scope>
    <source>
        <tissue evidence="4">Leaf</tissue>
    </source>
</reference>